<dbReference type="InterPro" id="IPR008302">
    <property type="entry name" value="NamZ"/>
</dbReference>
<dbReference type="PIRSF" id="PIRSF016719">
    <property type="entry name" value="UCP016719"/>
    <property type="match status" value="1"/>
</dbReference>
<evidence type="ECO:0000259" key="2">
    <source>
        <dbReference type="Pfam" id="PF07075"/>
    </source>
</evidence>
<sequence>MSSVRRAVVFVVLILAAGAAAAAAPVTPSVEVLLKKHAELLAGRRIGLITNQTGVDSQLRSTADLLHADPRFRLVALFGPEHGIRGGAEAGEKVGDRRDPATGLPVYSLYSGSGRGPSPEALAEIDVLVCHIQDIGCRSYTYVWTMALAMKAAAAAGKLFVVLDVPNPVLAAGVDGGPREEEVKSFIGLYPVPYVYGLTAGELARYLNEAEGINCELVVIPMENYRRDMSWAETGLPWVPTSPNIPSPEAAVCYPLTGQLGELGEVNIGVGWTLPFQVVGAPYLDARAMARELNGRNFEGILFRPIHYRPTCGVFAGEDIHGVQLHVTDVKRLRPVEIAYAVMEYVVRQEGFRWPEKRLDMFAKATGSKRTQPELAAGKKAAEFVAEWQPYLQTFREKTASCLIYP</sequence>
<gene>
    <name evidence="4" type="ORF">FYJ85_06765</name>
</gene>
<dbReference type="RefSeq" id="WP_154417476.1">
    <property type="nucleotide sequence ID" value="NZ_VUNS01000005.1"/>
</dbReference>
<dbReference type="Gene3D" id="3.90.1150.140">
    <property type="match status" value="1"/>
</dbReference>
<keyword evidence="1" id="KW-0732">Signal</keyword>
<name>A0A844G1G8_9BACT</name>
<dbReference type="PANTHER" id="PTHR42915:SF1">
    <property type="entry name" value="PEPTIDOGLYCAN BETA-N-ACETYLMURAMIDASE NAMZ"/>
    <property type="match status" value="1"/>
</dbReference>
<feature type="chain" id="PRO_5032916521" evidence="1">
    <location>
        <begin position="23"/>
        <end position="406"/>
    </location>
</feature>
<feature type="domain" description="Peptidoglycan beta-N-acetylmuramidase NamZ C-terminal" evidence="3">
    <location>
        <begin position="253"/>
        <end position="405"/>
    </location>
</feature>
<evidence type="ECO:0000313" key="4">
    <source>
        <dbReference type="EMBL" id="MST96745.1"/>
    </source>
</evidence>
<evidence type="ECO:0000259" key="3">
    <source>
        <dbReference type="Pfam" id="PF20732"/>
    </source>
</evidence>
<dbReference type="Gene3D" id="3.40.50.12170">
    <property type="entry name" value="Uncharacterised protein PF07075, DUF1343"/>
    <property type="match status" value="1"/>
</dbReference>
<dbReference type="Proteomes" id="UP000435649">
    <property type="component" value="Unassembled WGS sequence"/>
</dbReference>
<protein>
    <submittedName>
        <fullName evidence="4">DUF1343 domain-containing protein</fullName>
    </submittedName>
</protein>
<dbReference type="Pfam" id="PF20732">
    <property type="entry name" value="NamZ_C"/>
    <property type="match status" value="1"/>
</dbReference>
<feature type="domain" description="Peptidoglycan beta-N-acetylmuramidase NamZ N-terminal" evidence="2">
    <location>
        <begin position="46"/>
        <end position="248"/>
    </location>
</feature>
<evidence type="ECO:0000256" key="1">
    <source>
        <dbReference type="SAM" id="SignalP"/>
    </source>
</evidence>
<dbReference type="PANTHER" id="PTHR42915">
    <property type="entry name" value="HYPOTHETICAL 460 KDA PROTEIN IN FEUA-SIGW INTERGENIC REGION [PRECURSOR]"/>
    <property type="match status" value="1"/>
</dbReference>
<proteinExistence type="predicted"/>
<dbReference type="AlphaFoldDB" id="A0A844G1G8"/>
<evidence type="ECO:0000313" key="5">
    <source>
        <dbReference type="Proteomes" id="UP000435649"/>
    </source>
</evidence>
<reference evidence="4 5" key="1">
    <citation type="submission" date="2019-08" db="EMBL/GenBank/DDBJ databases">
        <title>In-depth cultivation of the pig gut microbiome towards novel bacterial diversity and tailored functional studies.</title>
        <authorList>
            <person name="Wylensek D."/>
            <person name="Hitch T.C.A."/>
            <person name="Clavel T."/>
        </authorList>
    </citation>
    <scope>NUCLEOTIDE SEQUENCE [LARGE SCALE GENOMIC DNA]</scope>
    <source>
        <strain evidence="4 5">BBE-744-WT-12</strain>
    </source>
</reference>
<keyword evidence="5" id="KW-1185">Reference proteome</keyword>
<organism evidence="4 5">
    <name type="scientific">Victivallis lenta</name>
    <dbReference type="NCBI Taxonomy" id="2606640"/>
    <lineage>
        <taxon>Bacteria</taxon>
        <taxon>Pseudomonadati</taxon>
        <taxon>Lentisphaerota</taxon>
        <taxon>Lentisphaeria</taxon>
        <taxon>Victivallales</taxon>
        <taxon>Victivallaceae</taxon>
        <taxon>Victivallis</taxon>
    </lineage>
</organism>
<dbReference type="InterPro" id="IPR048502">
    <property type="entry name" value="NamZ_N"/>
</dbReference>
<dbReference type="EMBL" id="VUNS01000005">
    <property type="protein sequence ID" value="MST96745.1"/>
    <property type="molecule type" value="Genomic_DNA"/>
</dbReference>
<dbReference type="GO" id="GO:0033922">
    <property type="term" value="F:peptidoglycan beta-N-acetylmuramidase activity"/>
    <property type="evidence" value="ECO:0007669"/>
    <property type="project" value="InterPro"/>
</dbReference>
<comment type="caution">
    <text evidence="4">The sequence shown here is derived from an EMBL/GenBank/DDBJ whole genome shotgun (WGS) entry which is preliminary data.</text>
</comment>
<dbReference type="Pfam" id="PF07075">
    <property type="entry name" value="NamZ_N"/>
    <property type="match status" value="1"/>
</dbReference>
<accession>A0A844G1G8</accession>
<feature type="signal peptide" evidence="1">
    <location>
        <begin position="1"/>
        <end position="22"/>
    </location>
</feature>
<dbReference type="InterPro" id="IPR048503">
    <property type="entry name" value="NamZ_C"/>
</dbReference>